<reference evidence="2" key="1">
    <citation type="submission" date="2013-09" db="EMBL/GenBank/DDBJ databases">
        <title>Corchorus olitorius genome sequencing.</title>
        <authorList>
            <person name="Alam M."/>
            <person name="Haque M.S."/>
            <person name="Islam M.S."/>
            <person name="Emdad E.M."/>
            <person name="Islam M.M."/>
            <person name="Ahmed B."/>
            <person name="Halim A."/>
            <person name="Hossen Q.M.M."/>
            <person name="Hossain M.Z."/>
            <person name="Ahmed R."/>
            <person name="Khan M.M."/>
            <person name="Islam R."/>
            <person name="Rashid M.M."/>
            <person name="Khan S.A."/>
            <person name="Rahman M.S."/>
            <person name="Alam M."/>
            <person name="Yahiya A.S."/>
            <person name="Khan M.S."/>
            <person name="Azam M.S."/>
            <person name="Haque T."/>
            <person name="Lashkar M.Z.H."/>
            <person name="Akhand A.I."/>
            <person name="Morshed G."/>
            <person name="Roy S."/>
            <person name="Uddin K.S."/>
            <person name="Rabeya T."/>
            <person name="Hossain A.S."/>
            <person name="Chowdhury A."/>
            <person name="Snigdha A.R."/>
            <person name="Mortoza M.S."/>
            <person name="Matin S.A."/>
            <person name="Hoque S.M.E."/>
            <person name="Islam M.K."/>
            <person name="Roy D.K."/>
            <person name="Haider R."/>
            <person name="Moosa M.M."/>
            <person name="Elias S.M."/>
            <person name="Hasan A.M."/>
            <person name="Jahan S."/>
            <person name="Shafiuddin M."/>
            <person name="Mahmood N."/>
            <person name="Shommy N.S."/>
        </authorList>
    </citation>
    <scope>NUCLEOTIDE SEQUENCE [LARGE SCALE GENOMIC DNA]</scope>
    <source>
        <strain evidence="2">cv. O-4</strain>
    </source>
</reference>
<keyword evidence="2" id="KW-1185">Reference proteome</keyword>
<dbReference type="AlphaFoldDB" id="A0A1R3HLD6"/>
<protein>
    <submittedName>
        <fullName evidence="1">Uncharacterized protein</fullName>
    </submittedName>
</protein>
<name>A0A1R3HLD6_9ROSI</name>
<dbReference type="Proteomes" id="UP000187203">
    <property type="component" value="Unassembled WGS sequence"/>
</dbReference>
<organism evidence="1 2">
    <name type="scientific">Corchorus olitorius</name>
    <dbReference type="NCBI Taxonomy" id="93759"/>
    <lineage>
        <taxon>Eukaryota</taxon>
        <taxon>Viridiplantae</taxon>
        <taxon>Streptophyta</taxon>
        <taxon>Embryophyta</taxon>
        <taxon>Tracheophyta</taxon>
        <taxon>Spermatophyta</taxon>
        <taxon>Magnoliopsida</taxon>
        <taxon>eudicotyledons</taxon>
        <taxon>Gunneridae</taxon>
        <taxon>Pentapetalae</taxon>
        <taxon>rosids</taxon>
        <taxon>malvids</taxon>
        <taxon>Malvales</taxon>
        <taxon>Malvaceae</taxon>
        <taxon>Grewioideae</taxon>
        <taxon>Apeibeae</taxon>
        <taxon>Corchorus</taxon>
    </lineage>
</organism>
<gene>
    <name evidence="1" type="ORF">COLO4_28355</name>
</gene>
<dbReference type="EMBL" id="AWUE01019868">
    <property type="protein sequence ID" value="OMO71195.1"/>
    <property type="molecule type" value="Genomic_DNA"/>
</dbReference>
<proteinExistence type="predicted"/>
<comment type="caution">
    <text evidence="1">The sequence shown here is derived from an EMBL/GenBank/DDBJ whole genome shotgun (WGS) entry which is preliminary data.</text>
</comment>
<sequence length="151" mass="16751">MWTNKPKMNIYGHYSLNSHLLSPPSVLLSTPLGNLPTTAAVLNRRAGGRAAPNFELSDLQIQPSEVSVIKIRGNEENKGGVWREHEDGVGRGNAITKPGQKKWWCSGAVVCGLVYCVCPLVWQRVSACRIRVVDVDFEPKREPIRRCQLCG</sequence>
<evidence type="ECO:0000313" key="2">
    <source>
        <dbReference type="Proteomes" id="UP000187203"/>
    </source>
</evidence>
<accession>A0A1R3HLD6</accession>
<evidence type="ECO:0000313" key="1">
    <source>
        <dbReference type="EMBL" id="OMO71195.1"/>
    </source>
</evidence>